<evidence type="ECO:0000313" key="1">
    <source>
        <dbReference type="EMBL" id="MCD1117368.1"/>
    </source>
</evidence>
<dbReference type="Gene3D" id="3.10.450.50">
    <property type="match status" value="1"/>
</dbReference>
<dbReference type="AlphaFoldDB" id="A0A9Q3V463"/>
<proteinExistence type="predicted"/>
<comment type="caution">
    <text evidence="1">The sequence shown here is derived from an EMBL/GenBank/DDBJ whole genome shotgun (WGS) entry which is preliminary data.</text>
</comment>
<dbReference type="InterPro" id="IPR032710">
    <property type="entry name" value="NTF2-like_dom_sf"/>
</dbReference>
<evidence type="ECO:0000313" key="2">
    <source>
        <dbReference type="Proteomes" id="UP001108025"/>
    </source>
</evidence>
<keyword evidence="2" id="KW-1185">Reference proteome</keyword>
<dbReference type="SUPFAM" id="SSF54427">
    <property type="entry name" value="NTF2-like"/>
    <property type="match status" value="1"/>
</dbReference>
<sequence>MSERLDKKSPERMVRYFRHCIFQGDLQGALSCFDTEGVYIERDGQEVKGLDNIEKALESICVWKPKISSVKHRVTIVDNHAIWTDKYFVKAKTPHGEPIEMDGVTACLMKCNIKGDWLWLVDNPFAANDITN</sequence>
<protein>
    <submittedName>
        <fullName evidence="1">Nuclear transport factor 2 family protein</fullName>
    </submittedName>
</protein>
<gene>
    <name evidence="1" type="ORF">LO744_10900</name>
</gene>
<name>A0A9Q3V463_9FLAO</name>
<dbReference type="RefSeq" id="WP_230669289.1">
    <property type="nucleotide sequence ID" value="NZ_JAJNAY010000001.1"/>
</dbReference>
<dbReference type="EMBL" id="JAJNAY010000001">
    <property type="protein sequence ID" value="MCD1117368.1"/>
    <property type="molecule type" value="Genomic_DNA"/>
</dbReference>
<dbReference type="Proteomes" id="UP001108025">
    <property type="component" value="Unassembled WGS sequence"/>
</dbReference>
<accession>A0A9Q3V463</accession>
<reference evidence="1" key="1">
    <citation type="submission" date="2021-11" db="EMBL/GenBank/DDBJ databases">
        <title>Description of novel Chryseobacterium species.</title>
        <authorList>
            <person name="Saticioglu I.B."/>
            <person name="Ay H."/>
            <person name="Altun S."/>
            <person name="Duman M."/>
        </authorList>
    </citation>
    <scope>NUCLEOTIDE SEQUENCE</scope>
    <source>
        <strain evidence="1">C-17</strain>
    </source>
</reference>
<organism evidence="1 2">
    <name type="scientific">Chryseobacterium turcicum</name>
    <dbReference type="NCBI Taxonomy" id="2898076"/>
    <lineage>
        <taxon>Bacteria</taxon>
        <taxon>Pseudomonadati</taxon>
        <taxon>Bacteroidota</taxon>
        <taxon>Flavobacteriia</taxon>
        <taxon>Flavobacteriales</taxon>
        <taxon>Weeksellaceae</taxon>
        <taxon>Chryseobacterium group</taxon>
        <taxon>Chryseobacterium</taxon>
    </lineage>
</organism>